<dbReference type="CDD" id="cd16151">
    <property type="entry name" value="sulfatase_like"/>
    <property type="match status" value="1"/>
</dbReference>
<dbReference type="KEGG" id="snep:Enr13x_06610"/>
<dbReference type="PANTHER" id="PTHR42693:SF53">
    <property type="entry name" value="ENDO-4-O-SULFATASE"/>
    <property type="match status" value="1"/>
</dbReference>
<keyword evidence="5" id="KW-1185">Reference proteome</keyword>
<evidence type="ECO:0000313" key="5">
    <source>
        <dbReference type="Proteomes" id="UP000319004"/>
    </source>
</evidence>
<dbReference type="PANTHER" id="PTHR42693">
    <property type="entry name" value="ARYLSULFATASE FAMILY MEMBER"/>
    <property type="match status" value="1"/>
</dbReference>
<sequence length="442" mass="49659">MITMKHVLASVFAVVLLAPLMLPSSVWASKPNILLIMADDVGCDAIGCYGGQSHPTPHIDALAQGGMKFNHAYSMPVCHPSRVCLMTGRYPFRFGAEGMKWGDFPDAAEGISIGDRMKQAGYATAVAGKWQLCMMKNDLQHPRRVGFDSWCLFGWHEGGRYNDPLIYTNGQLRDDTRGKYGPDLYVEFLIDFMRQSRQDGKPFFAYYPMALCHDVTDDLKGRQVAYYKDGRWMTYAEMIASMDDMVGRLVAALEQMELREETLILFTTDNGTPAASYLSVGADGKMARPKVFSIRNGEVVPGGKGKHDDTGTRVPLIANWPGRIDAGTQADQMVDLTDYLPTVAEIAGLGDEDVFRDGISFAPLLFGDTRKRQRDWIYSEHRGKRSIRSPQFRLYDDGRFFDLVTDPQEQQALAIDELPDEAKQEHARLQRRLNELKTRAAR</sequence>
<evidence type="ECO:0000256" key="1">
    <source>
        <dbReference type="ARBA" id="ARBA00008779"/>
    </source>
</evidence>
<evidence type="ECO:0000259" key="3">
    <source>
        <dbReference type="Pfam" id="PF00884"/>
    </source>
</evidence>
<proteinExistence type="inferred from homology"/>
<dbReference type="InterPro" id="IPR000917">
    <property type="entry name" value="Sulfatase_N"/>
</dbReference>
<name>A0A518HJ02_9BACT</name>
<gene>
    <name evidence="4" type="primary">atsA_14</name>
    <name evidence="4" type="ORF">Enr13x_06610</name>
</gene>
<keyword evidence="2 4" id="KW-0378">Hydrolase</keyword>
<dbReference type="EMBL" id="CP037423">
    <property type="protein sequence ID" value="QDV40825.1"/>
    <property type="molecule type" value="Genomic_DNA"/>
</dbReference>
<organism evidence="4 5">
    <name type="scientific">Stieleria neptunia</name>
    <dbReference type="NCBI Taxonomy" id="2527979"/>
    <lineage>
        <taxon>Bacteria</taxon>
        <taxon>Pseudomonadati</taxon>
        <taxon>Planctomycetota</taxon>
        <taxon>Planctomycetia</taxon>
        <taxon>Pirellulales</taxon>
        <taxon>Pirellulaceae</taxon>
        <taxon>Stieleria</taxon>
    </lineage>
</organism>
<dbReference type="InterPro" id="IPR017850">
    <property type="entry name" value="Alkaline_phosphatase_core_sf"/>
</dbReference>
<dbReference type="Pfam" id="PF00884">
    <property type="entry name" value="Sulfatase"/>
    <property type="match status" value="1"/>
</dbReference>
<evidence type="ECO:0000256" key="2">
    <source>
        <dbReference type="ARBA" id="ARBA00022801"/>
    </source>
</evidence>
<feature type="domain" description="Sulfatase N-terminal" evidence="3">
    <location>
        <begin position="31"/>
        <end position="348"/>
    </location>
</feature>
<dbReference type="SUPFAM" id="SSF53649">
    <property type="entry name" value="Alkaline phosphatase-like"/>
    <property type="match status" value="1"/>
</dbReference>
<dbReference type="OrthoDB" id="9783154at2"/>
<dbReference type="InterPro" id="IPR050738">
    <property type="entry name" value="Sulfatase"/>
</dbReference>
<comment type="similarity">
    <text evidence="1">Belongs to the sulfatase family.</text>
</comment>
<accession>A0A518HJ02</accession>
<dbReference type="GO" id="GO:0004065">
    <property type="term" value="F:arylsulfatase activity"/>
    <property type="evidence" value="ECO:0007669"/>
    <property type="project" value="UniProtKB-EC"/>
</dbReference>
<dbReference type="Gene3D" id="3.40.720.10">
    <property type="entry name" value="Alkaline Phosphatase, subunit A"/>
    <property type="match status" value="1"/>
</dbReference>
<dbReference type="AlphaFoldDB" id="A0A518HJ02"/>
<dbReference type="Proteomes" id="UP000319004">
    <property type="component" value="Chromosome"/>
</dbReference>
<protein>
    <submittedName>
        <fullName evidence="4">Arylsulfatase</fullName>
        <ecNumber evidence="4">3.1.6.1</ecNumber>
    </submittedName>
</protein>
<evidence type="ECO:0000313" key="4">
    <source>
        <dbReference type="EMBL" id="QDV40825.1"/>
    </source>
</evidence>
<reference evidence="4 5" key="1">
    <citation type="submission" date="2019-03" db="EMBL/GenBank/DDBJ databases">
        <title>Deep-cultivation of Planctomycetes and their phenomic and genomic characterization uncovers novel biology.</title>
        <authorList>
            <person name="Wiegand S."/>
            <person name="Jogler M."/>
            <person name="Boedeker C."/>
            <person name="Pinto D."/>
            <person name="Vollmers J."/>
            <person name="Rivas-Marin E."/>
            <person name="Kohn T."/>
            <person name="Peeters S.H."/>
            <person name="Heuer A."/>
            <person name="Rast P."/>
            <person name="Oberbeckmann S."/>
            <person name="Bunk B."/>
            <person name="Jeske O."/>
            <person name="Meyerdierks A."/>
            <person name="Storesund J.E."/>
            <person name="Kallscheuer N."/>
            <person name="Luecker S."/>
            <person name="Lage O.M."/>
            <person name="Pohl T."/>
            <person name="Merkel B.J."/>
            <person name="Hornburger P."/>
            <person name="Mueller R.-W."/>
            <person name="Bruemmer F."/>
            <person name="Labrenz M."/>
            <person name="Spormann A.M."/>
            <person name="Op den Camp H."/>
            <person name="Overmann J."/>
            <person name="Amann R."/>
            <person name="Jetten M.S.M."/>
            <person name="Mascher T."/>
            <person name="Medema M.H."/>
            <person name="Devos D.P."/>
            <person name="Kaster A.-K."/>
            <person name="Ovreas L."/>
            <person name="Rohde M."/>
            <person name="Galperin M.Y."/>
            <person name="Jogler C."/>
        </authorList>
    </citation>
    <scope>NUCLEOTIDE SEQUENCE [LARGE SCALE GENOMIC DNA]</scope>
    <source>
        <strain evidence="4 5">Enr13</strain>
    </source>
</reference>
<dbReference type="EC" id="3.1.6.1" evidence="4"/>